<proteinExistence type="predicted"/>
<name>A0ABW2BWQ8_9PSEU</name>
<dbReference type="Gene3D" id="1.10.260.40">
    <property type="entry name" value="lambda repressor-like DNA-binding domains"/>
    <property type="match status" value="1"/>
</dbReference>
<dbReference type="PROSITE" id="PS50943">
    <property type="entry name" value="HTH_CROC1"/>
    <property type="match status" value="1"/>
</dbReference>
<dbReference type="CDD" id="cd00093">
    <property type="entry name" value="HTH_XRE"/>
    <property type="match status" value="1"/>
</dbReference>
<keyword evidence="3" id="KW-1185">Reference proteome</keyword>
<protein>
    <submittedName>
        <fullName evidence="2">Helix-turn-helix domain-containing protein</fullName>
    </submittedName>
</protein>
<dbReference type="InterPro" id="IPR010982">
    <property type="entry name" value="Lambda_DNA-bd_dom_sf"/>
</dbReference>
<dbReference type="SMART" id="SM00530">
    <property type="entry name" value="HTH_XRE"/>
    <property type="match status" value="1"/>
</dbReference>
<dbReference type="Proteomes" id="UP001596337">
    <property type="component" value="Unassembled WGS sequence"/>
</dbReference>
<dbReference type="InterPro" id="IPR001387">
    <property type="entry name" value="Cro/C1-type_HTH"/>
</dbReference>
<evidence type="ECO:0000259" key="1">
    <source>
        <dbReference type="PROSITE" id="PS50943"/>
    </source>
</evidence>
<comment type="caution">
    <text evidence="2">The sequence shown here is derived from an EMBL/GenBank/DDBJ whole genome shotgun (WGS) entry which is preliminary data.</text>
</comment>
<organism evidence="2 3">
    <name type="scientific">Haloechinothrix salitolerans</name>
    <dbReference type="NCBI Taxonomy" id="926830"/>
    <lineage>
        <taxon>Bacteria</taxon>
        <taxon>Bacillati</taxon>
        <taxon>Actinomycetota</taxon>
        <taxon>Actinomycetes</taxon>
        <taxon>Pseudonocardiales</taxon>
        <taxon>Pseudonocardiaceae</taxon>
        <taxon>Haloechinothrix</taxon>
    </lineage>
</organism>
<evidence type="ECO:0000313" key="2">
    <source>
        <dbReference type="EMBL" id="MFC6866750.1"/>
    </source>
</evidence>
<sequence length="167" mass="18939">MLGSRKWISASVNGIGRRPFESYGCSHRRGPRYRVEHAMVDQSSPTGLAYSTPARPADGHARHRPAHQTAAAEPIGALIRRRRRALGLSQLQLAERLCQRSEASCIGQARISDYERGRHIPRHWLLPISAVLEIRWDELETAVLRAHLLKRRDNIRRAAPFVSITQK</sequence>
<feature type="domain" description="HTH cro/C1-type" evidence="1">
    <location>
        <begin position="79"/>
        <end position="139"/>
    </location>
</feature>
<dbReference type="RefSeq" id="WP_390183701.1">
    <property type="nucleotide sequence ID" value="NZ_BAABLA010000090.1"/>
</dbReference>
<gene>
    <name evidence="2" type="ORF">ACFQGD_06280</name>
</gene>
<reference evidence="3" key="1">
    <citation type="journal article" date="2019" name="Int. J. Syst. Evol. Microbiol.">
        <title>The Global Catalogue of Microorganisms (GCM) 10K type strain sequencing project: providing services to taxonomists for standard genome sequencing and annotation.</title>
        <authorList>
            <consortium name="The Broad Institute Genomics Platform"/>
            <consortium name="The Broad Institute Genome Sequencing Center for Infectious Disease"/>
            <person name="Wu L."/>
            <person name="Ma J."/>
        </authorList>
    </citation>
    <scope>NUCLEOTIDE SEQUENCE [LARGE SCALE GENOMIC DNA]</scope>
    <source>
        <strain evidence="3">KCTC 32255</strain>
    </source>
</reference>
<accession>A0ABW2BWQ8</accession>
<dbReference type="SUPFAM" id="SSF47413">
    <property type="entry name" value="lambda repressor-like DNA-binding domains"/>
    <property type="match status" value="1"/>
</dbReference>
<evidence type="ECO:0000313" key="3">
    <source>
        <dbReference type="Proteomes" id="UP001596337"/>
    </source>
</evidence>
<dbReference type="Pfam" id="PF13560">
    <property type="entry name" value="HTH_31"/>
    <property type="match status" value="1"/>
</dbReference>
<dbReference type="EMBL" id="JBHSXX010000001">
    <property type="protein sequence ID" value="MFC6866750.1"/>
    <property type="molecule type" value="Genomic_DNA"/>
</dbReference>